<keyword evidence="1" id="KW-0479">Metal-binding</keyword>
<dbReference type="InterPro" id="IPR006121">
    <property type="entry name" value="HMA_dom"/>
</dbReference>
<evidence type="ECO:0000259" key="3">
    <source>
        <dbReference type="PROSITE" id="PS50846"/>
    </source>
</evidence>
<evidence type="ECO:0000256" key="1">
    <source>
        <dbReference type="ARBA" id="ARBA00022723"/>
    </source>
</evidence>
<dbReference type="EMBL" id="CAJOBG010057531">
    <property type="protein sequence ID" value="CAF4529005.1"/>
    <property type="molecule type" value="Genomic_DNA"/>
</dbReference>
<protein>
    <recommendedName>
        <fullName evidence="3">HMA domain-containing protein</fullName>
    </recommendedName>
</protein>
<dbReference type="PROSITE" id="PS01047">
    <property type="entry name" value="HMA_1"/>
    <property type="match status" value="1"/>
</dbReference>
<keyword evidence="5" id="KW-1185">Reference proteome</keyword>
<organism evidence="4 5">
    <name type="scientific">Rotaria magnacalcarata</name>
    <dbReference type="NCBI Taxonomy" id="392030"/>
    <lineage>
        <taxon>Eukaryota</taxon>
        <taxon>Metazoa</taxon>
        <taxon>Spiralia</taxon>
        <taxon>Gnathifera</taxon>
        <taxon>Rotifera</taxon>
        <taxon>Eurotatoria</taxon>
        <taxon>Bdelloidea</taxon>
        <taxon>Philodinida</taxon>
        <taxon>Philodinidae</taxon>
        <taxon>Rotaria</taxon>
    </lineage>
</organism>
<feature type="non-terminal residue" evidence="4">
    <location>
        <position position="1"/>
    </location>
</feature>
<proteinExistence type="predicted"/>
<name>A0A820X8V5_9BILA</name>
<accession>A0A820X8V5</accession>
<evidence type="ECO:0000256" key="2">
    <source>
        <dbReference type="ARBA" id="ARBA00022796"/>
    </source>
</evidence>
<dbReference type="AlphaFoldDB" id="A0A820X8V5"/>
<dbReference type="SUPFAM" id="SSF55008">
    <property type="entry name" value="HMA, heavy metal-associated domain"/>
    <property type="match status" value="1"/>
</dbReference>
<evidence type="ECO:0000313" key="4">
    <source>
        <dbReference type="EMBL" id="CAF4529005.1"/>
    </source>
</evidence>
<reference evidence="4" key="1">
    <citation type="submission" date="2021-02" db="EMBL/GenBank/DDBJ databases">
        <authorList>
            <person name="Nowell W R."/>
        </authorList>
    </citation>
    <scope>NUCLEOTIDE SEQUENCE</scope>
</reference>
<dbReference type="Gene3D" id="3.30.70.100">
    <property type="match status" value="1"/>
</dbReference>
<comment type="caution">
    <text evidence="4">The sequence shown here is derived from an EMBL/GenBank/DDBJ whole genome shotgun (WGS) entry which is preliminary data.</text>
</comment>
<dbReference type="Pfam" id="PF00403">
    <property type="entry name" value="HMA"/>
    <property type="match status" value="1"/>
</dbReference>
<keyword evidence="2" id="KW-0187">Copper transport</keyword>
<dbReference type="Proteomes" id="UP000663866">
    <property type="component" value="Unassembled WGS sequence"/>
</dbReference>
<keyword evidence="2" id="KW-0186">Copper</keyword>
<dbReference type="PANTHER" id="PTHR46594:SF4">
    <property type="entry name" value="P-TYPE CATION-TRANSPORTING ATPASE"/>
    <property type="match status" value="1"/>
</dbReference>
<dbReference type="PROSITE" id="PS50846">
    <property type="entry name" value="HMA_2"/>
    <property type="match status" value="1"/>
</dbReference>
<dbReference type="InterPro" id="IPR036163">
    <property type="entry name" value="HMA_dom_sf"/>
</dbReference>
<dbReference type="GO" id="GO:0006825">
    <property type="term" value="P:copper ion transport"/>
    <property type="evidence" value="ECO:0007669"/>
    <property type="project" value="UniProtKB-KW"/>
</dbReference>
<dbReference type="CDD" id="cd00371">
    <property type="entry name" value="HMA"/>
    <property type="match status" value="1"/>
</dbReference>
<keyword evidence="2" id="KW-0406">Ion transport</keyword>
<feature type="domain" description="HMA" evidence="3">
    <location>
        <begin position="97"/>
        <end position="163"/>
    </location>
</feature>
<dbReference type="InterPro" id="IPR017969">
    <property type="entry name" value="Heavy-metal-associated_CS"/>
</dbReference>
<dbReference type="FunFam" id="3.30.70.100:FF:000001">
    <property type="entry name" value="ATPase copper transporting beta"/>
    <property type="match status" value="1"/>
</dbReference>
<evidence type="ECO:0000313" key="5">
    <source>
        <dbReference type="Proteomes" id="UP000663866"/>
    </source>
</evidence>
<dbReference type="GO" id="GO:0046872">
    <property type="term" value="F:metal ion binding"/>
    <property type="evidence" value="ECO:0007669"/>
    <property type="project" value="UniProtKB-KW"/>
</dbReference>
<dbReference type="PANTHER" id="PTHR46594">
    <property type="entry name" value="P-TYPE CATION-TRANSPORTING ATPASE"/>
    <property type="match status" value="1"/>
</dbReference>
<sequence length="180" mass="20005">LTFLDKLATIIYDPSILQLDDIITEIEKLSFQVAVSSSSQARTTTDNHSSCDQKFEISTDNNQIRTTNEIVIEEPVYTRKAARNSTLHVSTDETELETCYFTVLGMTCASCVDSIQRNLSKVEGIHLVLVALLSQRAEIKYDPAHLLPSQIASLISNLGFRAELLDKVARGMDAIDVNVR</sequence>
<gene>
    <name evidence="4" type="ORF">OVN521_LOCUS42224</name>
</gene>
<dbReference type="PRINTS" id="PR00942">
    <property type="entry name" value="CUATPASEI"/>
</dbReference>
<keyword evidence="2" id="KW-0813">Transport</keyword>